<dbReference type="AlphaFoldDB" id="A0A1Q2CQE1"/>
<reference evidence="2" key="1">
    <citation type="submission" date="2017-02" db="EMBL/GenBank/DDBJ databases">
        <title>Tessaracoccus aquaemaris sp. nov., isolated from the intestine of a Korean rockfish, Sebastes schlegelii, in a marine aquaculture pond.</title>
        <authorList>
            <person name="Tak E.J."/>
            <person name="Bae J.-W."/>
        </authorList>
    </citation>
    <scope>NUCLEOTIDE SEQUENCE [LARGE SCALE GENOMIC DNA]</scope>
    <source>
        <strain evidence="2">NSG39</strain>
    </source>
</reference>
<keyword evidence="2" id="KW-1185">Reference proteome</keyword>
<dbReference type="KEGG" id="tes:BW730_13005"/>
<dbReference type="EMBL" id="CP019606">
    <property type="protein sequence ID" value="AQP48285.1"/>
    <property type="molecule type" value="Genomic_DNA"/>
</dbReference>
<organism evidence="1 2">
    <name type="scientific">Tessaracoccus aquimaris</name>
    <dbReference type="NCBI Taxonomy" id="1332264"/>
    <lineage>
        <taxon>Bacteria</taxon>
        <taxon>Bacillati</taxon>
        <taxon>Actinomycetota</taxon>
        <taxon>Actinomycetes</taxon>
        <taxon>Propionibacteriales</taxon>
        <taxon>Propionibacteriaceae</taxon>
        <taxon>Tessaracoccus</taxon>
    </lineage>
</organism>
<gene>
    <name evidence="1" type="ORF">BW730_13005</name>
</gene>
<dbReference type="STRING" id="1332264.BW730_13005"/>
<dbReference type="SUPFAM" id="SSF53474">
    <property type="entry name" value="alpha/beta-Hydrolases"/>
    <property type="match status" value="1"/>
</dbReference>
<dbReference type="InterPro" id="IPR029058">
    <property type="entry name" value="AB_hydrolase_fold"/>
</dbReference>
<evidence type="ECO:0008006" key="3">
    <source>
        <dbReference type="Google" id="ProtNLM"/>
    </source>
</evidence>
<evidence type="ECO:0000313" key="1">
    <source>
        <dbReference type="EMBL" id="AQP48285.1"/>
    </source>
</evidence>
<protein>
    <recommendedName>
        <fullName evidence="3">Alpha/beta hydrolase</fullName>
    </recommendedName>
</protein>
<proteinExistence type="predicted"/>
<dbReference type="Gene3D" id="3.40.50.1820">
    <property type="entry name" value="alpha/beta hydrolase"/>
    <property type="match status" value="1"/>
</dbReference>
<sequence>MPVREGIARLASFARDWTIGLSDLARAILPGRRPARPGHGGECAAIPVVVLPGILENPRYLSPFTTWLAAAGHPVTTVASLGWNVSGLATSVDRVFDEVGGMGLRDAVLVAHSKGGLIGKAMLRDPRSQGMLIGMVAVATPFSGSVLWERAQATAAVRRSPLGLFHPASAELAGLAVDGSVNARIVSLQPSFDQVVPKGSHLEGAVNEMLPVGGHFRSVRDPASWAVIHAHVDRLGATRS</sequence>
<dbReference type="Proteomes" id="UP000188145">
    <property type="component" value="Chromosome"/>
</dbReference>
<name>A0A1Q2CQE1_9ACTN</name>
<evidence type="ECO:0000313" key="2">
    <source>
        <dbReference type="Proteomes" id="UP000188145"/>
    </source>
</evidence>
<accession>A0A1Q2CQE1</accession>